<reference evidence="4" key="1">
    <citation type="journal article" date="2015" name="Fish Shellfish Immunol.">
        <title>An updated molecular basis for mussel immunity.</title>
        <authorList>
            <person name="Gerdol M."/>
            <person name="Venier P."/>
        </authorList>
    </citation>
    <scope>NUCLEOTIDE SEQUENCE</scope>
</reference>
<sequence length="561" mass="64328">MAVTFLILCLNILVFTNSENPVPGRGYNILFGNPDGVNPVSGGKDPGILQRQILNSNIYTTDSHFNIANLNVTNNVGNTSDTCEKIDTVEWFYGEKSYQEKLLKSFQISGDGNFQIQRLAFTSSPQFVHHKYYTFPDHQVVQEFHETCLHEGTKSIYGDYTWQSRNLSVTDEFAAAVCGLSSVYNAEEYRKFLETWGTHVIFSAEAGKKKIKRYKKIDVEYFDYVENKVPEAILPYFNKDARTIDHRVFASSPYFQTRYGDYMTSLHVGTDIELEPVFLKLISIDMMFQKQFWNLLERFIAQSTCNDNTSVQTIANKKNLVIQALNDYNNNASIPQDKNIVIPTIWPKGTYALVKVETQTYGNAVCPSGVRWDSGSVRWCTEDQKNDWSQSQHFAGSKSSGNIQLNFCVKREEAPNREVRDWPKGDYCIPQYSGCPEGFSSGYVRWDTKANSYSRCNQASGYYPSGTYSTDIMMNFCCRNDSDSSIPITLPRDQPFYLVRNNGSKQCQQVNGMTSKEEYITWDNANNSQLYKNYKITSDIHPLVNVTIDFDLTMYFCYYYK</sequence>
<dbReference type="PANTHER" id="PTHR19324">
    <property type="entry name" value="PERFORIN-LIKE PROTEIN 1"/>
    <property type="match status" value="1"/>
</dbReference>
<proteinExistence type="evidence at transcript level"/>
<dbReference type="AlphaFoldDB" id="A0A0C5PRK9"/>
<name>A0A0C5PRK9_MYTGA</name>
<feature type="signal peptide" evidence="1">
    <location>
        <begin position="1"/>
        <end position="18"/>
    </location>
</feature>
<dbReference type="PANTHER" id="PTHR19324:SF33">
    <property type="entry name" value="MUCIN-5AC"/>
    <property type="match status" value="1"/>
</dbReference>
<dbReference type="EMBL" id="KP125927">
    <property type="protein sequence ID" value="AJQ21522.1"/>
    <property type="molecule type" value="mRNA"/>
</dbReference>
<evidence type="ECO:0000256" key="1">
    <source>
        <dbReference type="SAM" id="SignalP"/>
    </source>
</evidence>
<feature type="chain" id="PRO_5002181183" evidence="1">
    <location>
        <begin position="19"/>
        <end position="561"/>
    </location>
</feature>
<organism evidence="4">
    <name type="scientific">Mytilus galloprovincialis</name>
    <name type="common">Mediterranean mussel</name>
    <dbReference type="NCBI Taxonomy" id="29158"/>
    <lineage>
        <taxon>Eukaryota</taxon>
        <taxon>Metazoa</taxon>
        <taxon>Spiralia</taxon>
        <taxon>Lophotrochozoa</taxon>
        <taxon>Mollusca</taxon>
        <taxon>Bivalvia</taxon>
        <taxon>Autobranchia</taxon>
        <taxon>Pteriomorphia</taxon>
        <taxon>Mytilida</taxon>
        <taxon>Mytiloidea</taxon>
        <taxon>Mytilidae</taxon>
        <taxon>Mytilinae</taxon>
        <taxon>Mytilus</taxon>
    </lineage>
</organism>
<accession>A0A0C5PRK9</accession>
<keyword evidence="1" id="KW-0732">Signal</keyword>
<protein>
    <submittedName>
        <fullName evidence="4">MACPF domain-containing protein 7</fullName>
    </submittedName>
</protein>
<feature type="domain" description="Apextrin C-terminal" evidence="3">
    <location>
        <begin position="346"/>
        <end position="559"/>
    </location>
</feature>
<dbReference type="Pfam" id="PF16977">
    <property type="entry name" value="ApeC"/>
    <property type="match status" value="1"/>
</dbReference>
<feature type="domain" description="MACPF" evidence="2">
    <location>
        <begin position="162"/>
        <end position="207"/>
    </location>
</feature>
<dbReference type="Pfam" id="PF01823">
    <property type="entry name" value="MACPF"/>
    <property type="match status" value="1"/>
</dbReference>
<dbReference type="InterPro" id="IPR020864">
    <property type="entry name" value="MACPF"/>
</dbReference>
<evidence type="ECO:0000259" key="3">
    <source>
        <dbReference type="Pfam" id="PF16977"/>
    </source>
</evidence>
<evidence type="ECO:0000259" key="2">
    <source>
        <dbReference type="Pfam" id="PF01823"/>
    </source>
</evidence>
<evidence type="ECO:0000313" key="4">
    <source>
        <dbReference type="EMBL" id="AJQ21522.1"/>
    </source>
</evidence>
<dbReference type="InterPro" id="IPR031569">
    <property type="entry name" value="ApeC"/>
</dbReference>